<dbReference type="AlphaFoldDB" id="A0A561Q3J2"/>
<dbReference type="Proteomes" id="UP000320811">
    <property type="component" value="Unassembled WGS sequence"/>
</dbReference>
<evidence type="ECO:0000313" key="1">
    <source>
        <dbReference type="EMBL" id="TWF44906.1"/>
    </source>
</evidence>
<dbReference type="EMBL" id="VIWO01000001">
    <property type="protein sequence ID" value="TWF44906.1"/>
    <property type="molecule type" value="Genomic_DNA"/>
</dbReference>
<reference evidence="1 2" key="1">
    <citation type="submission" date="2019-06" db="EMBL/GenBank/DDBJ databases">
        <title>Sorghum-associated microbial communities from plants grown in Nebraska, USA.</title>
        <authorList>
            <person name="Schachtman D."/>
        </authorList>
    </citation>
    <scope>NUCLEOTIDE SEQUENCE [LARGE SCALE GENOMIC DNA]</scope>
    <source>
        <strain evidence="1 2">1209</strain>
    </source>
</reference>
<evidence type="ECO:0000313" key="2">
    <source>
        <dbReference type="Proteomes" id="UP000320811"/>
    </source>
</evidence>
<gene>
    <name evidence="1" type="ORF">FHW36_101832</name>
</gene>
<sequence length="102" mass="11648">MQQYLDHGLLDLIIAPHKRNCSIVRCLIDGKDFAIIPDFLCRHELATGKLKLAWEGNKVMENTLYFGTRKKTMCSKEIGMIEALFEEQSSLFSNDQVLQDAV</sequence>
<evidence type="ECO:0008006" key="3">
    <source>
        <dbReference type="Google" id="ProtNLM"/>
    </source>
</evidence>
<dbReference type="RefSeq" id="WP_145662591.1">
    <property type="nucleotide sequence ID" value="NZ_VIWO01000001.1"/>
</dbReference>
<keyword evidence="2" id="KW-1185">Reference proteome</keyword>
<proteinExistence type="predicted"/>
<dbReference type="OrthoDB" id="646694at2"/>
<accession>A0A561Q3J2</accession>
<protein>
    <recommendedName>
        <fullName evidence="3">LysR substrate binding domain-containing protein</fullName>
    </recommendedName>
</protein>
<organism evidence="1 2">
    <name type="scientific">Chitinophaga polysaccharea</name>
    <dbReference type="NCBI Taxonomy" id="1293035"/>
    <lineage>
        <taxon>Bacteria</taxon>
        <taxon>Pseudomonadati</taxon>
        <taxon>Bacteroidota</taxon>
        <taxon>Chitinophagia</taxon>
        <taxon>Chitinophagales</taxon>
        <taxon>Chitinophagaceae</taxon>
        <taxon>Chitinophaga</taxon>
    </lineage>
</organism>
<name>A0A561Q3J2_9BACT</name>
<comment type="caution">
    <text evidence="1">The sequence shown here is derived from an EMBL/GenBank/DDBJ whole genome shotgun (WGS) entry which is preliminary data.</text>
</comment>